<reference evidence="3 4" key="1">
    <citation type="journal article" date="2014" name="Genome Announc.">
        <title>Draft genome sequence of Sclerotinia borealis, a psychrophilic plant pathogenic fungus.</title>
        <authorList>
            <person name="Mardanov A.V."/>
            <person name="Beletsky A.V."/>
            <person name="Kadnikov V.V."/>
            <person name="Ignatov A.N."/>
            <person name="Ravin N.V."/>
        </authorList>
    </citation>
    <scope>NUCLEOTIDE SEQUENCE [LARGE SCALE GENOMIC DNA]</scope>
    <source>
        <strain evidence="4">F-4157</strain>
    </source>
</reference>
<evidence type="ECO:0000259" key="2">
    <source>
        <dbReference type="PROSITE" id="PS50089"/>
    </source>
</evidence>
<dbReference type="OrthoDB" id="1681166at2759"/>
<proteinExistence type="predicted"/>
<keyword evidence="1" id="KW-0862">Zinc</keyword>
<dbReference type="Pfam" id="PF13639">
    <property type="entry name" value="zf-RING_2"/>
    <property type="match status" value="1"/>
</dbReference>
<accession>W9CFP3</accession>
<dbReference type="Proteomes" id="UP000019487">
    <property type="component" value="Unassembled WGS sequence"/>
</dbReference>
<dbReference type="SUPFAM" id="SSF57850">
    <property type="entry name" value="RING/U-box"/>
    <property type="match status" value="1"/>
</dbReference>
<evidence type="ECO:0000313" key="3">
    <source>
        <dbReference type="EMBL" id="ESZ95577.1"/>
    </source>
</evidence>
<dbReference type="Gene3D" id="3.30.40.10">
    <property type="entry name" value="Zinc/RING finger domain, C3HC4 (zinc finger)"/>
    <property type="match status" value="1"/>
</dbReference>
<dbReference type="HOGENOM" id="CLU_400701_0_0_1"/>
<organism evidence="3 4">
    <name type="scientific">Sclerotinia borealis (strain F-4128)</name>
    <dbReference type="NCBI Taxonomy" id="1432307"/>
    <lineage>
        <taxon>Eukaryota</taxon>
        <taxon>Fungi</taxon>
        <taxon>Dikarya</taxon>
        <taxon>Ascomycota</taxon>
        <taxon>Pezizomycotina</taxon>
        <taxon>Leotiomycetes</taxon>
        <taxon>Helotiales</taxon>
        <taxon>Sclerotiniaceae</taxon>
        <taxon>Sclerotinia</taxon>
    </lineage>
</organism>
<evidence type="ECO:0000313" key="4">
    <source>
        <dbReference type="Proteomes" id="UP000019487"/>
    </source>
</evidence>
<dbReference type="InterPro" id="IPR013083">
    <property type="entry name" value="Znf_RING/FYVE/PHD"/>
</dbReference>
<keyword evidence="1" id="KW-0479">Metal-binding</keyword>
<dbReference type="STRING" id="1432307.W9CFP3"/>
<evidence type="ECO:0000256" key="1">
    <source>
        <dbReference type="PROSITE-ProRule" id="PRU00175"/>
    </source>
</evidence>
<feature type="domain" description="RING-type" evidence="2">
    <location>
        <begin position="532"/>
        <end position="577"/>
    </location>
</feature>
<protein>
    <recommendedName>
        <fullName evidence="2">RING-type domain-containing protein</fullName>
    </recommendedName>
</protein>
<sequence>MAPPRLPTQKERLANAQREWNNYQAIRKRRLRFMTNRHVGLGTYNSPVLSIRELTEEEKLDKKLLASSLEKSKVKMHMNTGDTSDLWFTGTNLLGDDSPRDIIGLLGLLATVNVGDKFIENCFHDLTVHSSAWLYKNHFEGHKADYPPWTAKNDDASLKLQQFHAMVDALAKAPGSPALWKRLNAMLRLSGYLMKILRFVDEQNPYLGRPALPDGSNIQSSQLKASWVLHRAWTRLLHCRSLSFGSRDRGVDQLKEILVIARAQLEQEIRKAPADSRNIPEGLVEFETTLENLTLFLEALATEFGSDSVPKPGARKPYSVSDFNIDPDRVGALWNEITQPVRPDPLGRIINPLGAVPLWSQLLDRAADFEDRNNRYYVEDHLFENRVIAEDEHWELARLLHLTSYTPDTIKKRVPDAVQQQYVKALARKVSQVNLNRRNFLLLRDWSKKRPWKQLYWVFDTVSTDSWREQIEDFYNTIEGLTVVPEHFPPDHRAKIEADPESEPNLFANVFPIHPIPSHNPGNYAGPYFGNCVYCLENYKPGELWLRFFCDHMVHYDCGRNAWDNSGNPDFRCPLCRHTQSWQLHKVAGIVPEVIDLWDNVDLVGKEEATIHPIVQMEGTPDDIEGFKELYWENEASHLALSEAWNPAIPRTLHDEMAHMRNARRKRVLDARKERIESELEYRTLAE</sequence>
<gene>
    <name evidence="3" type="ORF">SBOR_4057</name>
</gene>
<dbReference type="GO" id="GO:0008270">
    <property type="term" value="F:zinc ion binding"/>
    <property type="evidence" value="ECO:0007669"/>
    <property type="project" value="UniProtKB-KW"/>
</dbReference>
<dbReference type="InterPro" id="IPR001841">
    <property type="entry name" value="Znf_RING"/>
</dbReference>
<name>W9CFP3_SCLBF</name>
<dbReference type="AlphaFoldDB" id="W9CFP3"/>
<keyword evidence="1" id="KW-0863">Zinc-finger</keyword>
<comment type="caution">
    <text evidence="3">The sequence shown here is derived from an EMBL/GenBank/DDBJ whole genome shotgun (WGS) entry which is preliminary data.</text>
</comment>
<dbReference type="CDD" id="cd16448">
    <property type="entry name" value="RING-H2"/>
    <property type="match status" value="1"/>
</dbReference>
<dbReference type="PROSITE" id="PS50089">
    <property type="entry name" value="ZF_RING_2"/>
    <property type="match status" value="1"/>
</dbReference>
<keyword evidence="4" id="KW-1185">Reference proteome</keyword>
<dbReference type="EMBL" id="AYSA01000180">
    <property type="protein sequence ID" value="ESZ95577.1"/>
    <property type="molecule type" value="Genomic_DNA"/>
</dbReference>